<dbReference type="EMBL" id="BKCJ010139812">
    <property type="protein sequence ID" value="GEX93120.1"/>
    <property type="molecule type" value="Genomic_DNA"/>
</dbReference>
<accession>A0A699HEG8</accession>
<comment type="caution">
    <text evidence="1">The sequence shown here is derived from an EMBL/GenBank/DDBJ whole genome shotgun (WGS) entry which is preliminary data.</text>
</comment>
<reference evidence="1" key="1">
    <citation type="journal article" date="2019" name="Sci. Rep.">
        <title>Draft genome of Tanacetum cinerariifolium, the natural source of mosquito coil.</title>
        <authorList>
            <person name="Yamashiro T."/>
            <person name="Shiraishi A."/>
            <person name="Satake H."/>
            <person name="Nakayama K."/>
        </authorList>
    </citation>
    <scope>NUCLEOTIDE SEQUENCE</scope>
</reference>
<name>A0A699HEG8_TANCI</name>
<protein>
    <submittedName>
        <fullName evidence="1">Zinc finger, CCHC-type</fullName>
    </submittedName>
</protein>
<feature type="non-terminal residue" evidence="1">
    <location>
        <position position="587"/>
    </location>
</feature>
<organism evidence="1">
    <name type="scientific">Tanacetum cinerariifolium</name>
    <name type="common">Dalmatian daisy</name>
    <name type="synonym">Chrysanthemum cinerariifolium</name>
    <dbReference type="NCBI Taxonomy" id="118510"/>
    <lineage>
        <taxon>Eukaryota</taxon>
        <taxon>Viridiplantae</taxon>
        <taxon>Streptophyta</taxon>
        <taxon>Embryophyta</taxon>
        <taxon>Tracheophyta</taxon>
        <taxon>Spermatophyta</taxon>
        <taxon>Magnoliopsida</taxon>
        <taxon>eudicotyledons</taxon>
        <taxon>Gunneridae</taxon>
        <taxon>Pentapetalae</taxon>
        <taxon>asterids</taxon>
        <taxon>campanulids</taxon>
        <taxon>Asterales</taxon>
        <taxon>Asteraceae</taxon>
        <taxon>Asteroideae</taxon>
        <taxon>Anthemideae</taxon>
        <taxon>Anthemidinae</taxon>
        <taxon>Tanacetum</taxon>
    </lineage>
</organism>
<proteinExistence type="predicted"/>
<sequence>MLGQKQGECRESTLWSESARVFSSSRLNYSALVTRLPGSRQQKVLGVEITKCKVSRFTSEDYLGNNVLELFLQGGGSILLGASTVKGFLSSSIVRFRDKVSNDDTTVAQRRLEDKQPEEKTNTDYLVKEQKKEYQTRWKIKMEDTTRSTYLVNRSQSSAIGFKKPIDMLGFFGWLASIDLSTGWLNRLRNMGFNENEECNKTFIGSGVGTGLVQVLKRVEFEMEPHEDHTFEVEPHGNVDHVAGLQEVQTHDLIYYHSACDREEHSAWGLFSYREDNNEAAFAVVVVDKIYAHKSPTFNNIFACEAEIWVTKGLLVKSKGNILGLEIIKDQSGNTLRVSQSRIYNEKLVQTLLKGHSTLSLEDSLSGDCDVEKNGMQQQNGLVDETNMTLFAKVRCFLIQSGLSKVFWAEDTTSIEQWMLEPVKVKCIFLGYHESIVGNKLLRLDDVTSKVWQGVEFEVKPHEDHTFEVEPHGNVDHVVGSHEVIFKWKVGLKEDMDVRSYVYVLSNSCKKSSNDIYDYYSEYAPGYQGFTGKAKGNVLGLEIIRDQSGNTLRVSQSRIHNEKLIQTLLKCHSTIWLEDSLSRDYDV</sequence>
<evidence type="ECO:0000313" key="1">
    <source>
        <dbReference type="EMBL" id="GEX93120.1"/>
    </source>
</evidence>
<gene>
    <name evidence="1" type="ORF">Tci_365095</name>
</gene>
<dbReference type="AlphaFoldDB" id="A0A699HEG8"/>